<dbReference type="AlphaFoldDB" id="A0A254T8Y9"/>
<gene>
    <name evidence="2" type="ORF">AYR66_06055</name>
</gene>
<dbReference type="OrthoDB" id="8527941at2"/>
<reference evidence="2 3" key="1">
    <citation type="submission" date="2016-02" db="EMBL/GenBank/DDBJ databases">
        <authorList>
            <person name="Wen L."/>
            <person name="He K."/>
            <person name="Yang H."/>
        </authorList>
    </citation>
    <scope>NUCLEOTIDE SEQUENCE [LARGE SCALE GENOMIC DNA]</scope>
    <source>
        <strain evidence="2 3">TSA40</strain>
    </source>
</reference>
<comment type="caution">
    <text evidence="2">The sequence shown here is derived from an EMBL/GenBank/DDBJ whole genome shotgun (WGS) entry which is preliminary data.</text>
</comment>
<dbReference type="Pfam" id="PF13689">
    <property type="entry name" value="DUF4154"/>
    <property type="match status" value="1"/>
</dbReference>
<evidence type="ECO:0000313" key="2">
    <source>
        <dbReference type="EMBL" id="OWW19121.1"/>
    </source>
</evidence>
<organism evidence="2 3">
    <name type="scientific">Noviherbaspirillum denitrificans</name>
    <dbReference type="NCBI Taxonomy" id="1968433"/>
    <lineage>
        <taxon>Bacteria</taxon>
        <taxon>Pseudomonadati</taxon>
        <taxon>Pseudomonadota</taxon>
        <taxon>Betaproteobacteria</taxon>
        <taxon>Burkholderiales</taxon>
        <taxon>Oxalobacteraceae</taxon>
        <taxon>Noviherbaspirillum</taxon>
    </lineage>
</organism>
<proteinExistence type="predicted"/>
<accession>A0A254T8Y9</accession>
<feature type="signal peptide" evidence="1">
    <location>
        <begin position="1"/>
        <end position="28"/>
    </location>
</feature>
<evidence type="ECO:0008006" key="4">
    <source>
        <dbReference type="Google" id="ProtNLM"/>
    </source>
</evidence>
<sequence length="181" mass="19762">MFHLFIFLLRSIARRLLPAAFLLPAAVAAEPVPEYALKAAFVYNFALFTEWPSDTAYEGGTLNICVNPGSVLRQSLAGLGERAVKGRRIAVRNLAALDALNTCHVLFVDGGDRERWVQIKKGLGGAAVLTISDDEEIGHDGSIIALSMDNKRVVFDVDTRAARQARLAISSKLLRLARMVQ</sequence>
<dbReference type="InterPro" id="IPR025293">
    <property type="entry name" value="YfiR/HmsC-like"/>
</dbReference>
<dbReference type="EMBL" id="LSTO01000001">
    <property type="protein sequence ID" value="OWW19121.1"/>
    <property type="molecule type" value="Genomic_DNA"/>
</dbReference>
<keyword evidence="1" id="KW-0732">Signal</keyword>
<protein>
    <recommendedName>
        <fullName evidence="4">DUF4154 domain-containing protein</fullName>
    </recommendedName>
</protein>
<dbReference type="Proteomes" id="UP000197535">
    <property type="component" value="Unassembled WGS sequence"/>
</dbReference>
<feature type="chain" id="PRO_5012265070" description="DUF4154 domain-containing protein" evidence="1">
    <location>
        <begin position="29"/>
        <end position="181"/>
    </location>
</feature>
<dbReference type="RefSeq" id="WP_088706039.1">
    <property type="nucleotide sequence ID" value="NZ_LSTO01000001.1"/>
</dbReference>
<evidence type="ECO:0000313" key="3">
    <source>
        <dbReference type="Proteomes" id="UP000197535"/>
    </source>
</evidence>
<name>A0A254T8Y9_9BURK</name>
<evidence type="ECO:0000256" key="1">
    <source>
        <dbReference type="SAM" id="SignalP"/>
    </source>
</evidence>
<keyword evidence="3" id="KW-1185">Reference proteome</keyword>